<evidence type="ECO:0000256" key="5">
    <source>
        <dbReference type="ARBA" id="ARBA00022777"/>
    </source>
</evidence>
<evidence type="ECO:0000313" key="13">
    <source>
        <dbReference type="Proteomes" id="UP000217785"/>
    </source>
</evidence>
<dbReference type="InterPro" id="IPR018485">
    <property type="entry name" value="FGGY_C"/>
</dbReference>
<proteinExistence type="inferred from homology"/>
<evidence type="ECO:0000256" key="9">
    <source>
        <dbReference type="RuleBase" id="RU364073"/>
    </source>
</evidence>
<feature type="domain" description="Carbohydrate kinase FGGY C-terminal" evidence="11">
    <location>
        <begin position="257"/>
        <end position="450"/>
    </location>
</feature>
<dbReference type="EC" id="2.7.1.17" evidence="8 9"/>
<dbReference type="RefSeq" id="WP_096183744.1">
    <property type="nucleotide sequence ID" value="NZ_BDUF01000109.1"/>
</dbReference>
<evidence type="ECO:0000259" key="11">
    <source>
        <dbReference type="Pfam" id="PF02782"/>
    </source>
</evidence>
<keyword evidence="13" id="KW-1185">Reference proteome</keyword>
<evidence type="ECO:0000256" key="3">
    <source>
        <dbReference type="ARBA" id="ARBA00022679"/>
    </source>
</evidence>
<dbReference type="CDD" id="cd07808">
    <property type="entry name" value="ASKHA_NBD_FGGY_EcXK-like"/>
    <property type="match status" value="1"/>
</dbReference>
<evidence type="ECO:0000313" key="12">
    <source>
        <dbReference type="EMBL" id="GAX91689.1"/>
    </source>
</evidence>
<dbReference type="NCBIfam" id="TIGR01312">
    <property type="entry name" value="XylB"/>
    <property type="match status" value="1"/>
</dbReference>
<dbReference type="SUPFAM" id="SSF53067">
    <property type="entry name" value="Actin-like ATPase domain"/>
    <property type="match status" value="2"/>
</dbReference>
<comment type="catalytic activity">
    <reaction evidence="8 9">
        <text>D-xylulose + ATP = D-xylulose 5-phosphate + ADP + H(+)</text>
        <dbReference type="Rhea" id="RHEA:10964"/>
        <dbReference type="ChEBI" id="CHEBI:15378"/>
        <dbReference type="ChEBI" id="CHEBI:17140"/>
        <dbReference type="ChEBI" id="CHEBI:30616"/>
        <dbReference type="ChEBI" id="CHEBI:57737"/>
        <dbReference type="ChEBI" id="CHEBI:456216"/>
        <dbReference type="EC" id="2.7.1.17"/>
    </reaction>
</comment>
<dbReference type="Gene3D" id="3.30.420.40">
    <property type="match status" value="2"/>
</dbReference>
<accession>A0A292YRY5</accession>
<dbReference type="GO" id="GO:0005998">
    <property type="term" value="P:xylulose catabolic process"/>
    <property type="evidence" value="ECO:0007669"/>
    <property type="project" value="UniProtKB-UniRule"/>
</dbReference>
<comment type="caution">
    <text evidence="12">The sequence shown here is derived from an EMBL/GenBank/DDBJ whole genome shotgun (WGS) entry which is preliminary data.</text>
</comment>
<dbReference type="GO" id="GO:0042732">
    <property type="term" value="P:D-xylose metabolic process"/>
    <property type="evidence" value="ECO:0007669"/>
    <property type="project" value="UniProtKB-KW"/>
</dbReference>
<name>A0A292YRY5_9BACL</name>
<evidence type="ECO:0000256" key="2">
    <source>
        <dbReference type="ARBA" id="ARBA00022629"/>
    </source>
</evidence>
<dbReference type="AlphaFoldDB" id="A0A292YRY5"/>
<organism evidence="12 13">
    <name type="scientific">Effusibacillus lacus</name>
    <dbReference type="NCBI Taxonomy" id="1348429"/>
    <lineage>
        <taxon>Bacteria</taxon>
        <taxon>Bacillati</taxon>
        <taxon>Bacillota</taxon>
        <taxon>Bacilli</taxon>
        <taxon>Bacillales</taxon>
        <taxon>Alicyclobacillaceae</taxon>
        <taxon>Effusibacillus</taxon>
    </lineage>
</organism>
<dbReference type="InterPro" id="IPR043129">
    <property type="entry name" value="ATPase_NBD"/>
</dbReference>
<dbReference type="Pfam" id="PF02782">
    <property type="entry name" value="FGGY_C"/>
    <property type="match status" value="1"/>
</dbReference>
<protein>
    <recommendedName>
        <fullName evidence="8 9">Xylulose kinase</fullName>
        <shortName evidence="8 9">Xylulokinase</shortName>
        <ecNumber evidence="8 9">2.7.1.17</ecNumber>
    </recommendedName>
</protein>
<dbReference type="InterPro" id="IPR018484">
    <property type="entry name" value="FGGY_N"/>
</dbReference>
<keyword evidence="5 8" id="KW-0418">Kinase</keyword>
<evidence type="ECO:0000256" key="6">
    <source>
        <dbReference type="ARBA" id="ARBA00022840"/>
    </source>
</evidence>
<feature type="domain" description="Carbohydrate kinase FGGY N-terminal" evidence="10">
    <location>
        <begin position="3"/>
        <end position="247"/>
    </location>
</feature>
<feature type="binding site" evidence="8">
    <location>
        <begin position="81"/>
        <end position="82"/>
    </location>
    <ligand>
        <name>substrate</name>
    </ligand>
</feature>
<dbReference type="EMBL" id="BDUF01000109">
    <property type="protein sequence ID" value="GAX91689.1"/>
    <property type="molecule type" value="Genomic_DNA"/>
</dbReference>
<keyword evidence="7 8" id="KW-0119">Carbohydrate metabolism</keyword>
<evidence type="ECO:0000256" key="7">
    <source>
        <dbReference type="ARBA" id="ARBA00023277"/>
    </source>
</evidence>
<dbReference type="InterPro" id="IPR006000">
    <property type="entry name" value="Xylulokinase"/>
</dbReference>
<keyword evidence="2 8" id="KW-0859">Xylose metabolism</keyword>
<dbReference type="PROSITE" id="PS00933">
    <property type="entry name" value="FGGY_KINASES_1"/>
    <property type="match status" value="1"/>
</dbReference>
<dbReference type="PIRSF" id="PIRSF000538">
    <property type="entry name" value="GlpK"/>
    <property type="match status" value="1"/>
</dbReference>
<keyword evidence="6 8" id="KW-0067">ATP-binding</keyword>
<dbReference type="Pfam" id="PF00370">
    <property type="entry name" value="FGGY_N"/>
    <property type="match status" value="1"/>
</dbReference>
<evidence type="ECO:0000256" key="8">
    <source>
        <dbReference type="HAMAP-Rule" id="MF_02220"/>
    </source>
</evidence>
<dbReference type="InterPro" id="IPR000577">
    <property type="entry name" value="Carb_kinase_FGGY"/>
</dbReference>
<dbReference type="GO" id="GO:0005524">
    <property type="term" value="F:ATP binding"/>
    <property type="evidence" value="ECO:0007669"/>
    <property type="project" value="UniProtKB-UniRule"/>
</dbReference>
<reference evidence="13" key="1">
    <citation type="submission" date="2017-07" db="EMBL/GenBank/DDBJ databases">
        <title>Draft genome sequence of Effusibacillus lacus strain skLN1.</title>
        <authorList>
            <person name="Watanabe M."/>
            <person name="Kojima H."/>
            <person name="Fukui M."/>
        </authorList>
    </citation>
    <scope>NUCLEOTIDE SEQUENCE [LARGE SCALE GENOMIC DNA]</scope>
    <source>
        <strain evidence="13">skLN1</strain>
    </source>
</reference>
<feature type="active site" description="Proton acceptor" evidence="8">
    <location>
        <position position="240"/>
    </location>
</feature>
<evidence type="ECO:0000256" key="4">
    <source>
        <dbReference type="ARBA" id="ARBA00022741"/>
    </source>
</evidence>
<sequence>MKYLLGIDLGTSSVKTILVDQEGRMIGSETAGYPLEQPFPGWAEQNPKVWWYATVAALDGLFKKSGVDPRQIEGIGLSGQMHGSVFLDENKQVLRPAILWCDQRTAAECEWIEKNVGPEKWNRWVANRPLTGFTAPKILWVKKHEPEIYRHIRHILLPKDYIRFRLTGELATEVSDASGTLLFDVVRRTWSKEMFDVLDIPADWMPAAHESHFVSSVITSEVADRLGLKKGVPVVGGGGDNAAGAVGTGVVKTGRVLVSLGTSGVVFAHSDQPLVDIENRLHSFCHAVAGKWHTMGVILSAAECLKWWRTNVGQQEEQIAKQSGRSVYDVMCEAADTVPPGSNGLLFLPYLLGERTPYADPDARGAFIGMTLRHDKAAMTRAVLEGVAFALRDSLEIMKQLQIPLSEIRVTGGGAKSKVWRQIIADIMGIEVVSLAVDEGPAYGAALLAGEGAGLYPSVEEACENFIRTEDRILPNPERLQRYDEYYKIYRQMYGVLQNQFHRLSELEKQQY</sequence>
<evidence type="ECO:0000259" key="10">
    <source>
        <dbReference type="Pfam" id="PF00370"/>
    </source>
</evidence>
<dbReference type="PANTHER" id="PTHR43095:SF5">
    <property type="entry name" value="XYLULOSE KINASE"/>
    <property type="match status" value="1"/>
</dbReference>
<comment type="similarity">
    <text evidence="1 8 9">Belongs to the FGGY kinase family.</text>
</comment>
<dbReference type="PANTHER" id="PTHR43095">
    <property type="entry name" value="SUGAR KINASE"/>
    <property type="match status" value="1"/>
</dbReference>
<feature type="site" description="Important for activity" evidence="8">
    <location>
        <position position="8"/>
    </location>
</feature>
<keyword evidence="4 8" id="KW-0547">Nucleotide-binding</keyword>
<evidence type="ECO:0000256" key="1">
    <source>
        <dbReference type="ARBA" id="ARBA00009156"/>
    </source>
</evidence>
<dbReference type="InterPro" id="IPR050406">
    <property type="entry name" value="FGGY_Carb_Kinase"/>
</dbReference>
<dbReference type="Proteomes" id="UP000217785">
    <property type="component" value="Unassembled WGS sequence"/>
</dbReference>
<keyword evidence="3 8" id="KW-0808">Transferase</keyword>
<dbReference type="InterPro" id="IPR018483">
    <property type="entry name" value="Carb_kinase_FGGY_CS"/>
</dbReference>
<comment type="function">
    <text evidence="8">Catalyzes the phosphorylation of D-xylulose to D-xylulose 5-phosphate.</text>
</comment>
<dbReference type="OrthoDB" id="9805576at2"/>
<dbReference type="HAMAP" id="MF_02220">
    <property type="entry name" value="XylB"/>
    <property type="match status" value="1"/>
</dbReference>
<gene>
    <name evidence="8 9" type="primary">xylB</name>
    <name evidence="12" type="ORF">EFBL_3379</name>
</gene>
<dbReference type="GO" id="GO:0004856">
    <property type="term" value="F:D-xylulokinase activity"/>
    <property type="evidence" value="ECO:0007669"/>
    <property type="project" value="UniProtKB-UniRule"/>
</dbReference>